<protein>
    <recommendedName>
        <fullName evidence="5">GAG-pre-integrase domain-containing protein</fullName>
    </recommendedName>
</protein>
<dbReference type="Proteomes" id="UP001454036">
    <property type="component" value="Unassembled WGS sequence"/>
</dbReference>
<evidence type="ECO:0000313" key="4">
    <source>
        <dbReference type="Proteomes" id="UP001454036"/>
    </source>
</evidence>
<sequence length="246" mass="27039">MVYCEICSKPGHTSLKCYQMFNQGSSVASNAKAVYFASTSNINDPTWYVDSGTSNHLTSDLQNLSIHTDYSRSNKIIVGNGHSLAIDHIGKAQIPTASHSLALNNVLHVPKITKNLLSVSQFNFDNNVHLEFHPFHCYGKDHQGQIVLKGTIDQGLYKLETLASSHILGSSNNKASFFALVGERTSASIWHNQLGHPTSVIVNRVLALNNVLVVGSKEPFICTSCQMSKSHKFPFQESSFESSFPL</sequence>
<dbReference type="InterPro" id="IPR025724">
    <property type="entry name" value="GAG-pre-integrase_dom"/>
</dbReference>
<evidence type="ECO:0000313" key="3">
    <source>
        <dbReference type="EMBL" id="GAA0144837.1"/>
    </source>
</evidence>
<dbReference type="Pfam" id="PF22936">
    <property type="entry name" value="Pol_BBD"/>
    <property type="match status" value="1"/>
</dbReference>
<dbReference type="InterPro" id="IPR054722">
    <property type="entry name" value="PolX-like_BBD"/>
</dbReference>
<dbReference type="Pfam" id="PF13976">
    <property type="entry name" value="gag_pre-integrs"/>
    <property type="match status" value="1"/>
</dbReference>
<keyword evidence="4" id="KW-1185">Reference proteome</keyword>
<organism evidence="3 4">
    <name type="scientific">Lithospermum erythrorhizon</name>
    <name type="common">Purple gromwell</name>
    <name type="synonym">Lithospermum officinale var. erythrorhizon</name>
    <dbReference type="NCBI Taxonomy" id="34254"/>
    <lineage>
        <taxon>Eukaryota</taxon>
        <taxon>Viridiplantae</taxon>
        <taxon>Streptophyta</taxon>
        <taxon>Embryophyta</taxon>
        <taxon>Tracheophyta</taxon>
        <taxon>Spermatophyta</taxon>
        <taxon>Magnoliopsida</taxon>
        <taxon>eudicotyledons</taxon>
        <taxon>Gunneridae</taxon>
        <taxon>Pentapetalae</taxon>
        <taxon>asterids</taxon>
        <taxon>lamiids</taxon>
        <taxon>Boraginales</taxon>
        <taxon>Boraginaceae</taxon>
        <taxon>Boraginoideae</taxon>
        <taxon>Lithospermeae</taxon>
        <taxon>Lithospermum</taxon>
    </lineage>
</organism>
<feature type="domain" description="Retrovirus-related Pol polyprotein from transposon TNT 1-94-like beta-barrel" evidence="2">
    <location>
        <begin position="47"/>
        <end position="123"/>
    </location>
</feature>
<dbReference type="EMBL" id="BAABME010000702">
    <property type="protein sequence ID" value="GAA0144837.1"/>
    <property type="molecule type" value="Genomic_DNA"/>
</dbReference>
<comment type="caution">
    <text evidence="3">The sequence shown here is derived from an EMBL/GenBank/DDBJ whole genome shotgun (WGS) entry which is preliminary data.</text>
</comment>
<accession>A0AAV3P493</accession>
<reference evidence="3 4" key="1">
    <citation type="submission" date="2024-01" db="EMBL/GenBank/DDBJ databases">
        <title>The complete chloroplast genome sequence of Lithospermum erythrorhizon: insights into the phylogenetic relationship among Boraginaceae species and the maternal lineages of purple gromwells.</title>
        <authorList>
            <person name="Okada T."/>
            <person name="Watanabe K."/>
        </authorList>
    </citation>
    <scope>NUCLEOTIDE SEQUENCE [LARGE SCALE GENOMIC DNA]</scope>
</reference>
<feature type="domain" description="GAG-pre-integrase" evidence="1">
    <location>
        <begin position="156"/>
        <end position="230"/>
    </location>
</feature>
<gene>
    <name evidence="3" type="ORF">LIER_05175</name>
</gene>
<evidence type="ECO:0000259" key="2">
    <source>
        <dbReference type="Pfam" id="PF22936"/>
    </source>
</evidence>
<evidence type="ECO:0008006" key="5">
    <source>
        <dbReference type="Google" id="ProtNLM"/>
    </source>
</evidence>
<dbReference type="AlphaFoldDB" id="A0AAV3P493"/>
<evidence type="ECO:0000259" key="1">
    <source>
        <dbReference type="Pfam" id="PF13976"/>
    </source>
</evidence>
<proteinExistence type="predicted"/>
<name>A0AAV3P493_LITER</name>